<keyword evidence="6 12" id="KW-1133">Transmembrane helix</keyword>
<feature type="transmembrane region" description="Helical" evidence="12">
    <location>
        <begin position="40"/>
        <end position="57"/>
    </location>
</feature>
<dbReference type="InterPro" id="IPR012187">
    <property type="entry name" value="Disulphide_bond_form_BdbC"/>
</dbReference>
<keyword evidence="10" id="KW-0143">Chaperone</keyword>
<dbReference type="InterPro" id="IPR023380">
    <property type="entry name" value="DsbB-like_sf"/>
</dbReference>
<evidence type="ECO:0000313" key="14">
    <source>
        <dbReference type="Proteomes" id="UP000177169"/>
    </source>
</evidence>
<feature type="transmembrane region" description="Helical" evidence="12">
    <location>
        <begin position="64"/>
        <end position="84"/>
    </location>
</feature>
<comment type="caution">
    <text evidence="13">The sequence shown here is derived from an EMBL/GenBank/DDBJ whole genome shotgun (WGS) entry which is preliminary data.</text>
</comment>
<dbReference type="EMBL" id="MGGR01000035">
    <property type="protein sequence ID" value="OGM32186.1"/>
    <property type="molecule type" value="Genomic_DNA"/>
</dbReference>
<reference evidence="13 14" key="1">
    <citation type="journal article" date="2016" name="Nat. Commun.">
        <title>Thousands of microbial genomes shed light on interconnected biogeochemical processes in an aquifer system.</title>
        <authorList>
            <person name="Anantharaman K."/>
            <person name="Brown C.T."/>
            <person name="Hug L.A."/>
            <person name="Sharon I."/>
            <person name="Castelle C.J."/>
            <person name="Probst A.J."/>
            <person name="Thomas B.C."/>
            <person name="Singh A."/>
            <person name="Wilkins M.J."/>
            <person name="Karaoz U."/>
            <person name="Brodie E.L."/>
            <person name="Williams K.H."/>
            <person name="Hubbard S.S."/>
            <person name="Banfield J.F."/>
        </authorList>
    </citation>
    <scope>NUCLEOTIDE SEQUENCE [LARGE SCALE GENOMIC DNA]</scope>
</reference>
<sequence length="140" mass="16088">MVSFIHKKEIKFALVVSLVATFGSLYLSEVAHFDPCKLCWYQRIFMYPQVFILATALKEKFQNVFKYALPLSITGFIIAAYHYYFQISGNPLIPCSAVGFSVSCSQRFFTYYGYITIPWMSLSAFSLITFFMLLAKSNKT</sequence>
<gene>
    <name evidence="13" type="ORF">A3D01_02125</name>
</gene>
<comment type="subcellular location">
    <subcellularLocation>
        <location evidence="1">Membrane</location>
        <topology evidence="1">Multi-pass membrane protein</topology>
    </subcellularLocation>
</comment>
<evidence type="ECO:0000256" key="1">
    <source>
        <dbReference type="ARBA" id="ARBA00004141"/>
    </source>
</evidence>
<evidence type="ECO:0000256" key="3">
    <source>
        <dbReference type="ARBA" id="ARBA00022448"/>
    </source>
</evidence>
<dbReference type="SUPFAM" id="SSF158442">
    <property type="entry name" value="DsbB-like"/>
    <property type="match status" value="1"/>
</dbReference>
<dbReference type="PANTHER" id="PTHR43469:SF1">
    <property type="entry name" value="SPBETA PROPHAGE-DERIVED DISULFIDE BOND FORMATION PROTEIN B"/>
    <property type="match status" value="1"/>
</dbReference>
<keyword evidence="4 12" id="KW-0812">Transmembrane</keyword>
<dbReference type="PANTHER" id="PTHR43469">
    <property type="entry name" value="DISULFIDE FORMATION PROTEIN-RELATED"/>
    <property type="match status" value="1"/>
</dbReference>
<evidence type="ECO:0000256" key="2">
    <source>
        <dbReference type="ARBA" id="ARBA00007602"/>
    </source>
</evidence>
<evidence type="ECO:0000256" key="9">
    <source>
        <dbReference type="ARBA" id="ARBA00023157"/>
    </source>
</evidence>
<keyword evidence="9" id="KW-1015">Disulfide bond</keyword>
<evidence type="ECO:0000256" key="7">
    <source>
        <dbReference type="ARBA" id="ARBA00023002"/>
    </source>
</evidence>
<dbReference type="GO" id="GO:0016020">
    <property type="term" value="C:membrane"/>
    <property type="evidence" value="ECO:0007669"/>
    <property type="project" value="UniProtKB-SubCell"/>
</dbReference>
<feature type="transmembrane region" description="Helical" evidence="12">
    <location>
        <begin position="111"/>
        <end position="135"/>
    </location>
</feature>
<protein>
    <recommendedName>
        <fullName evidence="15">2-oxoglutarate dehydrogenase</fullName>
    </recommendedName>
</protein>
<dbReference type="AlphaFoldDB" id="A0A1F7YXU8"/>
<dbReference type="PIRSF" id="PIRSF036659">
    <property type="entry name" value="BdbC"/>
    <property type="match status" value="1"/>
</dbReference>
<keyword evidence="8 12" id="KW-0472">Membrane</keyword>
<evidence type="ECO:0000313" key="13">
    <source>
        <dbReference type="EMBL" id="OGM32186.1"/>
    </source>
</evidence>
<evidence type="ECO:0000256" key="12">
    <source>
        <dbReference type="SAM" id="Phobius"/>
    </source>
</evidence>
<dbReference type="InterPro" id="IPR003752">
    <property type="entry name" value="DiS_bond_form_DsbB/BdbC"/>
</dbReference>
<evidence type="ECO:0008006" key="15">
    <source>
        <dbReference type="Google" id="ProtNLM"/>
    </source>
</evidence>
<dbReference type="STRING" id="1802505.A3D01_02125"/>
<dbReference type="GO" id="GO:0015035">
    <property type="term" value="F:protein-disulfide reductase activity"/>
    <property type="evidence" value="ECO:0007669"/>
    <property type="project" value="InterPro"/>
</dbReference>
<keyword evidence="7" id="KW-0560">Oxidoreductase</keyword>
<evidence type="ECO:0000256" key="10">
    <source>
        <dbReference type="ARBA" id="ARBA00023186"/>
    </source>
</evidence>
<dbReference type="Gene3D" id="1.20.1550.10">
    <property type="entry name" value="DsbB-like"/>
    <property type="match status" value="1"/>
</dbReference>
<proteinExistence type="inferred from homology"/>
<comment type="similarity">
    <text evidence="2">Belongs to the DsbB family. BdbC subfamily.</text>
</comment>
<name>A0A1F7YXU8_9BACT</name>
<accession>A0A1F7YXU8</accession>
<keyword evidence="11" id="KW-0676">Redox-active center</keyword>
<evidence type="ECO:0000256" key="4">
    <source>
        <dbReference type="ARBA" id="ARBA00022692"/>
    </source>
</evidence>
<keyword evidence="5" id="KW-0249">Electron transport</keyword>
<dbReference type="Pfam" id="PF02600">
    <property type="entry name" value="DsbB"/>
    <property type="match status" value="1"/>
</dbReference>
<organism evidence="13 14">
    <name type="scientific">Candidatus Woesebacteria bacterium RIFCSPHIGHO2_02_FULL_39_13</name>
    <dbReference type="NCBI Taxonomy" id="1802505"/>
    <lineage>
        <taxon>Bacteria</taxon>
        <taxon>Candidatus Woeseibacteriota</taxon>
    </lineage>
</organism>
<evidence type="ECO:0000256" key="11">
    <source>
        <dbReference type="ARBA" id="ARBA00023284"/>
    </source>
</evidence>
<evidence type="ECO:0000256" key="6">
    <source>
        <dbReference type="ARBA" id="ARBA00022989"/>
    </source>
</evidence>
<feature type="transmembrane region" description="Helical" evidence="12">
    <location>
        <begin position="12"/>
        <end position="28"/>
    </location>
</feature>
<dbReference type="Proteomes" id="UP000177169">
    <property type="component" value="Unassembled WGS sequence"/>
</dbReference>
<keyword evidence="3" id="KW-0813">Transport</keyword>
<dbReference type="GO" id="GO:0006457">
    <property type="term" value="P:protein folding"/>
    <property type="evidence" value="ECO:0007669"/>
    <property type="project" value="InterPro"/>
</dbReference>
<evidence type="ECO:0000256" key="8">
    <source>
        <dbReference type="ARBA" id="ARBA00023136"/>
    </source>
</evidence>
<evidence type="ECO:0000256" key="5">
    <source>
        <dbReference type="ARBA" id="ARBA00022982"/>
    </source>
</evidence>